<evidence type="ECO:0000313" key="7">
    <source>
        <dbReference type="Proteomes" id="UP000752171"/>
    </source>
</evidence>
<feature type="region of interest" description="Disordered" evidence="4">
    <location>
        <begin position="1"/>
        <end position="34"/>
    </location>
</feature>
<dbReference type="GO" id="GO:0000172">
    <property type="term" value="C:ribonuclease MRP complex"/>
    <property type="evidence" value="ECO:0007669"/>
    <property type="project" value="TreeGrafter"/>
</dbReference>
<evidence type="ECO:0000259" key="5">
    <source>
        <dbReference type="Pfam" id="PF01918"/>
    </source>
</evidence>
<comment type="similarity">
    <text evidence="2">Belongs to the histone-like Alba family.</text>
</comment>
<protein>
    <submittedName>
        <fullName evidence="6">Ribonuclease P protein subunit p25-like protein</fullName>
    </submittedName>
</protein>
<dbReference type="EMBL" id="JAICCE010000002">
    <property type="protein sequence ID" value="KAG9280929.1"/>
    <property type="molecule type" value="Genomic_DNA"/>
</dbReference>
<gene>
    <name evidence="6" type="primary">RPP25</name>
    <name evidence="6" type="ORF">AMEX_G3689</name>
</gene>
<feature type="domain" description="DNA/RNA-binding protein Alba-like" evidence="5">
    <location>
        <begin position="67"/>
        <end position="134"/>
    </location>
</feature>
<dbReference type="PANTHER" id="PTHR13516:SF5">
    <property type="entry name" value="RIBONUCLEASE P PROTEIN SUBUNIT P25"/>
    <property type="match status" value="1"/>
</dbReference>
<dbReference type="Proteomes" id="UP000752171">
    <property type="component" value="Unassembled WGS sequence"/>
</dbReference>
<comment type="subcellular location">
    <subcellularLocation>
        <location evidence="1">Nucleus</location>
    </subcellularLocation>
</comment>
<dbReference type="SUPFAM" id="SSF82704">
    <property type="entry name" value="AlbA-like"/>
    <property type="match status" value="1"/>
</dbReference>
<feature type="compositionally biased region" description="Polar residues" evidence="4">
    <location>
        <begin position="179"/>
        <end position="195"/>
    </location>
</feature>
<evidence type="ECO:0000256" key="3">
    <source>
        <dbReference type="ARBA" id="ARBA00023242"/>
    </source>
</evidence>
<reference evidence="6 7" key="1">
    <citation type="submission" date="2021-07" db="EMBL/GenBank/DDBJ databases">
        <authorList>
            <person name="Imarazene B."/>
            <person name="Zahm M."/>
            <person name="Klopp C."/>
            <person name="Cabau C."/>
            <person name="Beille S."/>
            <person name="Jouanno E."/>
            <person name="Castinel A."/>
            <person name="Lluch J."/>
            <person name="Gil L."/>
            <person name="Kuchtly C."/>
            <person name="Lopez Roques C."/>
            <person name="Donnadieu C."/>
            <person name="Parrinello H."/>
            <person name="Journot L."/>
            <person name="Du K."/>
            <person name="Schartl M."/>
            <person name="Retaux S."/>
            <person name="Guiguen Y."/>
        </authorList>
    </citation>
    <scope>NUCLEOTIDE SEQUENCE [LARGE SCALE GENOMIC DNA]</scope>
    <source>
        <strain evidence="6">Pach_M1</strain>
        <tissue evidence="6">Testis</tissue>
    </source>
</reference>
<dbReference type="PANTHER" id="PTHR13516">
    <property type="entry name" value="RIBONUCLEASE P SUBUNIT P25"/>
    <property type="match status" value="1"/>
</dbReference>
<evidence type="ECO:0000256" key="4">
    <source>
        <dbReference type="SAM" id="MobiDB-lite"/>
    </source>
</evidence>
<accession>A0A8T2MA17</accession>
<dbReference type="Pfam" id="PF01918">
    <property type="entry name" value="Alba"/>
    <property type="match status" value="1"/>
</dbReference>
<evidence type="ECO:0000313" key="6">
    <source>
        <dbReference type="EMBL" id="KAG9280929.1"/>
    </source>
</evidence>
<feature type="region of interest" description="Disordered" evidence="4">
    <location>
        <begin position="174"/>
        <end position="201"/>
    </location>
</feature>
<dbReference type="GO" id="GO:0005634">
    <property type="term" value="C:nucleus"/>
    <property type="evidence" value="ECO:0007669"/>
    <property type="project" value="UniProtKB-SubCell"/>
</dbReference>
<dbReference type="GO" id="GO:0003723">
    <property type="term" value="F:RNA binding"/>
    <property type="evidence" value="ECO:0007669"/>
    <property type="project" value="TreeGrafter"/>
</dbReference>
<dbReference type="GO" id="GO:0001682">
    <property type="term" value="P:tRNA 5'-leader removal"/>
    <property type="evidence" value="ECO:0007669"/>
    <property type="project" value="TreeGrafter"/>
</dbReference>
<dbReference type="AlphaFoldDB" id="A0A8T2MA17"/>
<organism evidence="6 7">
    <name type="scientific">Astyanax mexicanus</name>
    <name type="common">Blind cave fish</name>
    <name type="synonym">Astyanax fasciatus mexicanus</name>
    <dbReference type="NCBI Taxonomy" id="7994"/>
    <lineage>
        <taxon>Eukaryota</taxon>
        <taxon>Metazoa</taxon>
        <taxon>Chordata</taxon>
        <taxon>Craniata</taxon>
        <taxon>Vertebrata</taxon>
        <taxon>Euteleostomi</taxon>
        <taxon>Actinopterygii</taxon>
        <taxon>Neopterygii</taxon>
        <taxon>Teleostei</taxon>
        <taxon>Ostariophysi</taxon>
        <taxon>Characiformes</taxon>
        <taxon>Characoidei</taxon>
        <taxon>Acestrorhamphidae</taxon>
        <taxon>Acestrorhamphinae</taxon>
        <taxon>Astyanax</taxon>
    </lineage>
</organism>
<dbReference type="OrthoDB" id="424402at2759"/>
<evidence type="ECO:0000256" key="1">
    <source>
        <dbReference type="ARBA" id="ARBA00004123"/>
    </source>
</evidence>
<comment type="caution">
    <text evidence="6">The sequence shown here is derived from an EMBL/GenBank/DDBJ whole genome shotgun (WGS) entry which is preliminary data.</text>
</comment>
<dbReference type="InterPro" id="IPR002775">
    <property type="entry name" value="DNA/RNA-bd_Alba-like"/>
</dbReference>
<name>A0A8T2MA17_ASTMX</name>
<evidence type="ECO:0000256" key="2">
    <source>
        <dbReference type="ARBA" id="ARBA00008018"/>
    </source>
</evidence>
<dbReference type="InterPro" id="IPR051958">
    <property type="entry name" value="Alba-like_NAB"/>
</dbReference>
<dbReference type="Gene3D" id="3.30.110.20">
    <property type="entry name" value="Alba-like domain"/>
    <property type="match status" value="1"/>
</dbReference>
<dbReference type="InterPro" id="IPR036882">
    <property type="entry name" value="Alba-like_dom_sf"/>
</dbReference>
<proteinExistence type="inferred from homology"/>
<keyword evidence="3" id="KW-0539">Nucleus</keyword>
<sequence length="229" mass="24949">MSGMSFSSREPSTCSTSVPKTHHSVTTMDGSLNTCSAKPAPAGFRRVSSTGEPSSCPVPGLGPGVLEMRVKEGSKIRNLLGFAMSRLQGGGHVSPVSQVMFTGTGRAITKTITCAEIMKRHIRGLHQVSKLQYRTVREVWQSREDESIQMTVVKKVPAIYIFLSKEPLDPLELGYQSPAEMSSSSEENTSGAATESSRKRHCSPCSYETVQLSKIKRSTQEHTATAYNY</sequence>